<dbReference type="InterPro" id="IPR010351">
    <property type="entry name" value="DUF943"/>
</dbReference>
<reference evidence="4 5" key="1">
    <citation type="submission" date="2018-12" db="EMBL/GenBank/DDBJ databases">
        <authorList>
            <consortium name="Pathogen Informatics"/>
        </authorList>
    </citation>
    <scope>NUCLEOTIDE SEQUENCE [LARGE SCALE GENOMIC DNA]</scope>
    <source>
        <strain evidence="3 5">NCTC10036</strain>
        <strain evidence="2 4">NCTC9419</strain>
    </source>
</reference>
<keyword evidence="1" id="KW-0812">Transmembrane</keyword>
<feature type="transmembrane region" description="Helical" evidence="1">
    <location>
        <begin position="12"/>
        <end position="30"/>
    </location>
</feature>
<keyword evidence="1" id="KW-0472">Membrane</keyword>
<dbReference type="EMBL" id="LR134493">
    <property type="protein sequence ID" value="VEI61043.1"/>
    <property type="molecule type" value="Genomic_DNA"/>
</dbReference>
<proteinExistence type="predicted"/>
<organism evidence="3 5">
    <name type="scientific">Serratia rubidaea</name>
    <name type="common">Serratia marinorubra</name>
    <dbReference type="NCBI Taxonomy" id="61652"/>
    <lineage>
        <taxon>Bacteria</taxon>
        <taxon>Pseudomonadati</taxon>
        <taxon>Pseudomonadota</taxon>
        <taxon>Gammaproteobacteria</taxon>
        <taxon>Enterobacterales</taxon>
        <taxon>Yersiniaceae</taxon>
        <taxon>Serratia</taxon>
    </lineage>
</organism>
<protein>
    <submittedName>
        <fullName evidence="3">Enterobacterial putative membrane protein (DUF943)</fullName>
    </submittedName>
</protein>
<evidence type="ECO:0000313" key="4">
    <source>
        <dbReference type="Proteomes" id="UP000271603"/>
    </source>
</evidence>
<evidence type="ECO:0000313" key="2">
    <source>
        <dbReference type="EMBL" id="VEA72689.1"/>
    </source>
</evidence>
<dbReference type="EMBL" id="LR134155">
    <property type="protein sequence ID" value="VEA72689.1"/>
    <property type="molecule type" value="Genomic_DNA"/>
</dbReference>
<sequence>MLIRSIGVRGRLVLLLTTCFSIAYVSWLFFRPVEIVAVHQYDDFSFVLVKNFPPTDKGKFDWWMSNQDMLEKHYGVPQSTSSGFFVITFWDFSDGYKEAGKYDRLCFNDMPTNKKCIDKNKLFTVENNKKNELLFTVDDGRYLMKANGETIKINRE</sequence>
<evidence type="ECO:0000313" key="3">
    <source>
        <dbReference type="EMBL" id="VEI61043.1"/>
    </source>
</evidence>
<keyword evidence="1" id="KW-1133">Transmembrane helix</keyword>
<dbReference type="Pfam" id="PF06092">
    <property type="entry name" value="DUF943"/>
    <property type="match status" value="1"/>
</dbReference>
<dbReference type="AlphaFoldDB" id="A0A3S4X8M1"/>
<accession>A0A3S4X8M1</accession>
<evidence type="ECO:0000313" key="5">
    <source>
        <dbReference type="Proteomes" id="UP000281904"/>
    </source>
</evidence>
<evidence type="ECO:0000256" key="1">
    <source>
        <dbReference type="SAM" id="Phobius"/>
    </source>
</evidence>
<dbReference type="Proteomes" id="UP000271603">
    <property type="component" value="Chromosome"/>
</dbReference>
<dbReference type="Proteomes" id="UP000281904">
    <property type="component" value="Chromosome"/>
</dbReference>
<gene>
    <name evidence="3" type="ORF">NCTC10036_00007</name>
    <name evidence="2" type="ORF">NCTC9419_04303</name>
</gene>
<dbReference type="RefSeq" id="WP_126530101.1">
    <property type="nucleotide sequence ID" value="NZ_CBIFXG010000002.1"/>
</dbReference>
<name>A0A3S4X8M1_SERRU</name>